<feature type="transmembrane region" description="Helical" evidence="1">
    <location>
        <begin position="52"/>
        <end position="74"/>
    </location>
</feature>
<evidence type="ECO:0000256" key="1">
    <source>
        <dbReference type="SAM" id="Phobius"/>
    </source>
</evidence>
<dbReference type="EMBL" id="CP002198">
    <property type="protein sequence ID" value="ADN12363.1"/>
    <property type="molecule type" value="Genomic_DNA"/>
</dbReference>
<keyword evidence="1" id="KW-1133">Transmembrane helix</keyword>
<dbReference type="OrthoDB" id="582668at2"/>
<sequence length="140" mass="16132">MTRLSHDDNDDSLVQFLSQYRPVPPPASVQLEERLIKRIEKEPMDSANSFDWFWVLPSAMTALLLMVGVSYRWFRASPDLAKQPESIPTRYQTLETFVIDSWDGATEDSSYLSGTNNSNLYWLNFADSQPETQSSHLMTY</sequence>
<dbReference type="AlphaFoldDB" id="E0U584"/>
<reference evidence="3" key="1">
    <citation type="journal article" date="2011" name="MBio">
        <title>Novel metabolic attributes of the genus Cyanothece, comprising a group of unicellular nitrogen-fixing Cyanobacteria.</title>
        <authorList>
            <person name="Bandyopadhyay A."/>
            <person name="Elvitigala T."/>
            <person name="Welsh E."/>
            <person name="Stockel J."/>
            <person name="Liberton M."/>
            <person name="Min H."/>
            <person name="Sherman L.A."/>
            <person name="Pakrasi H.B."/>
        </authorList>
    </citation>
    <scope>NUCLEOTIDE SEQUENCE [LARGE SCALE GENOMIC DNA]</scope>
    <source>
        <strain evidence="3">PCC 7822</strain>
    </source>
</reference>
<dbReference type="STRING" id="497965.Cyan7822_0317"/>
<dbReference type="RefSeq" id="WP_013320473.1">
    <property type="nucleotide sequence ID" value="NC_014501.1"/>
</dbReference>
<evidence type="ECO:0000313" key="2">
    <source>
        <dbReference type="EMBL" id="ADN12363.1"/>
    </source>
</evidence>
<evidence type="ECO:0000313" key="3">
    <source>
        <dbReference type="Proteomes" id="UP000008206"/>
    </source>
</evidence>
<organism evidence="2 3">
    <name type="scientific">Gloeothece verrucosa (strain PCC 7822)</name>
    <name type="common">Cyanothece sp. (strain PCC 7822)</name>
    <dbReference type="NCBI Taxonomy" id="497965"/>
    <lineage>
        <taxon>Bacteria</taxon>
        <taxon>Bacillati</taxon>
        <taxon>Cyanobacteriota</taxon>
        <taxon>Cyanophyceae</taxon>
        <taxon>Oscillatoriophycideae</taxon>
        <taxon>Chroococcales</taxon>
        <taxon>Aphanothecaceae</taxon>
        <taxon>Gloeothece</taxon>
        <taxon>Gloeothece verrucosa</taxon>
    </lineage>
</organism>
<proteinExistence type="predicted"/>
<dbReference type="KEGG" id="cyj:Cyan7822_0317"/>
<dbReference type="Proteomes" id="UP000008206">
    <property type="component" value="Chromosome"/>
</dbReference>
<keyword evidence="1" id="KW-0812">Transmembrane</keyword>
<accession>E0U584</accession>
<protein>
    <submittedName>
        <fullName evidence="2">Uncharacterized protein</fullName>
    </submittedName>
</protein>
<keyword evidence="3" id="KW-1185">Reference proteome</keyword>
<dbReference type="eggNOG" id="ENOG5033AHP">
    <property type="taxonomic scope" value="Bacteria"/>
</dbReference>
<name>E0U584_GLOV7</name>
<keyword evidence="1" id="KW-0472">Membrane</keyword>
<gene>
    <name evidence="2" type="ordered locus">Cyan7822_0317</name>
</gene>
<dbReference type="HOGENOM" id="CLU_149312_0_0_3"/>